<dbReference type="Proteomes" id="UP001596524">
    <property type="component" value="Unassembled WGS sequence"/>
</dbReference>
<dbReference type="PANTHER" id="PTHR10803">
    <property type="entry name" value="ARSENICAL PUMP-DRIVING ATPASE ARSENITE-TRANSLOCATING ATPASE"/>
    <property type="match status" value="1"/>
</dbReference>
<evidence type="ECO:0000256" key="2">
    <source>
        <dbReference type="SAM" id="MobiDB-lite"/>
    </source>
</evidence>
<evidence type="ECO:0000313" key="5">
    <source>
        <dbReference type="EMBL" id="MFC7362882.1"/>
    </source>
</evidence>
<dbReference type="InterPro" id="IPR025723">
    <property type="entry name" value="ArsA/GET3_ATPase-like"/>
</dbReference>
<organism evidence="5 6">
    <name type="scientific">Nocardioides astragali</name>
    <dbReference type="NCBI Taxonomy" id="1776736"/>
    <lineage>
        <taxon>Bacteria</taxon>
        <taxon>Bacillati</taxon>
        <taxon>Actinomycetota</taxon>
        <taxon>Actinomycetes</taxon>
        <taxon>Propionibacteriales</taxon>
        <taxon>Nocardioidaceae</taxon>
        <taxon>Nocardioides</taxon>
    </lineage>
</organism>
<dbReference type="Gene3D" id="3.40.50.300">
    <property type="entry name" value="P-loop containing nucleotide triphosphate hydrolases"/>
    <property type="match status" value="1"/>
</dbReference>
<feature type="domain" description="ArsA/GET3 Anion-transporting ATPase-like" evidence="3">
    <location>
        <begin position="1"/>
        <end position="301"/>
    </location>
</feature>
<comment type="similarity">
    <text evidence="1">Belongs to the arsA ATPase family.</text>
</comment>
<reference evidence="6" key="1">
    <citation type="journal article" date="2019" name="Int. J. Syst. Evol. Microbiol.">
        <title>The Global Catalogue of Microorganisms (GCM) 10K type strain sequencing project: providing services to taxonomists for standard genome sequencing and annotation.</title>
        <authorList>
            <consortium name="The Broad Institute Genomics Platform"/>
            <consortium name="The Broad Institute Genome Sequencing Center for Infectious Disease"/>
            <person name="Wu L."/>
            <person name="Ma J."/>
        </authorList>
    </citation>
    <scope>NUCLEOTIDE SEQUENCE [LARGE SCALE GENOMIC DNA]</scope>
    <source>
        <strain evidence="6">FCH27</strain>
    </source>
</reference>
<keyword evidence="6" id="KW-1185">Reference proteome</keyword>
<dbReference type="NCBIfam" id="TIGR00345">
    <property type="entry name" value="GET3_arsA_TRC40"/>
    <property type="match status" value="1"/>
</dbReference>
<dbReference type="SUPFAM" id="SSF52540">
    <property type="entry name" value="P-loop containing nucleoside triphosphate hydrolases"/>
    <property type="match status" value="1"/>
</dbReference>
<dbReference type="InterPro" id="IPR016300">
    <property type="entry name" value="ATPase_ArsA/GET3"/>
</dbReference>
<dbReference type="InterPro" id="IPR008978">
    <property type="entry name" value="HSP20-like_chaperone"/>
</dbReference>
<evidence type="ECO:0000259" key="4">
    <source>
        <dbReference type="Pfam" id="PF17886"/>
    </source>
</evidence>
<dbReference type="RefSeq" id="WP_255891270.1">
    <property type="nucleotide sequence ID" value="NZ_JAFMZM010000004.1"/>
</dbReference>
<protein>
    <submittedName>
        <fullName evidence="5">ArsA family ATPase</fullName>
    </submittedName>
</protein>
<sequence>MRILLFTGKGGVGKSTLAAATACASAAAGHRTLVLSTDAAHSLADALDVPASGEPGEVAPNLWLQHVDAQERFERSWRDIQGYLMSVLDVAGVDPVAAEELTVIPGAEEVLALLEVRAQARSGEWDVLVVDCAPTAETLRLLALPEALGWYMTRVLPVERRVVKALKPVLTRAAGVPMPDDSVFDAIERLHAELDDVRTVLTGPDTSVRLVLTPESVVLAEARRAYTFLTLFGYTVDAAIVNRVFPAGGADTWRTTWVEAQRRILADAADSFAGLDLRTSVYRASEPVGRDELLDLAHAVYGEADPLAGGSARPPMSVRPMASGLVLTLPLPLADQDDVRLARKGDELVVSVASYRRLLTLPSGLARHRVAGARVHGGELQVRFSDPATDPAPSTVRPAAEETM</sequence>
<evidence type="ECO:0000256" key="1">
    <source>
        <dbReference type="ARBA" id="ARBA00011040"/>
    </source>
</evidence>
<dbReference type="EMBL" id="JBHTCH010000028">
    <property type="protein sequence ID" value="MFC7362882.1"/>
    <property type="molecule type" value="Genomic_DNA"/>
</dbReference>
<dbReference type="Pfam" id="PF02374">
    <property type="entry name" value="ArsA_ATPase"/>
    <property type="match status" value="1"/>
</dbReference>
<dbReference type="InterPro" id="IPR040612">
    <property type="entry name" value="ArsA_HSP20-like"/>
</dbReference>
<feature type="region of interest" description="Disordered" evidence="2">
    <location>
        <begin position="383"/>
        <end position="404"/>
    </location>
</feature>
<accession>A0ABW2NA84</accession>
<dbReference type="Pfam" id="PF17886">
    <property type="entry name" value="ArsA_HSP20"/>
    <property type="match status" value="1"/>
</dbReference>
<proteinExistence type="inferred from homology"/>
<gene>
    <name evidence="5" type="ORF">ACFQO6_21610</name>
</gene>
<evidence type="ECO:0000313" key="6">
    <source>
        <dbReference type="Proteomes" id="UP001596524"/>
    </source>
</evidence>
<dbReference type="CDD" id="cd02035">
    <property type="entry name" value="ArsA"/>
    <property type="match status" value="1"/>
</dbReference>
<dbReference type="PANTHER" id="PTHR10803:SF3">
    <property type="entry name" value="ATPASE GET3"/>
    <property type="match status" value="1"/>
</dbReference>
<feature type="domain" description="ArsA HSP20-like" evidence="4">
    <location>
        <begin position="324"/>
        <end position="384"/>
    </location>
</feature>
<name>A0ABW2NA84_9ACTN</name>
<comment type="caution">
    <text evidence="5">The sequence shown here is derived from an EMBL/GenBank/DDBJ whole genome shotgun (WGS) entry which is preliminary data.</text>
</comment>
<evidence type="ECO:0000259" key="3">
    <source>
        <dbReference type="Pfam" id="PF02374"/>
    </source>
</evidence>
<dbReference type="InterPro" id="IPR027417">
    <property type="entry name" value="P-loop_NTPase"/>
</dbReference>
<dbReference type="Gene3D" id="2.60.40.790">
    <property type="match status" value="1"/>
</dbReference>